<gene>
    <name evidence="3" type="ORF">CSUNSWCD_2393</name>
</gene>
<keyword evidence="1" id="KW-0472">Membrane</keyword>
<organism evidence="3 4">
    <name type="scientific">Campylobacter showae CSUNSWCD</name>
    <dbReference type="NCBI Taxonomy" id="1244083"/>
    <lineage>
        <taxon>Bacteria</taxon>
        <taxon>Pseudomonadati</taxon>
        <taxon>Campylobacterota</taxon>
        <taxon>Epsilonproteobacteria</taxon>
        <taxon>Campylobacterales</taxon>
        <taxon>Campylobacteraceae</taxon>
        <taxon>Campylobacter</taxon>
    </lineage>
</organism>
<dbReference type="STRING" id="1244083.CSUNSWCD_2393"/>
<dbReference type="Gene3D" id="3.30.750.24">
    <property type="entry name" value="STAS domain"/>
    <property type="match status" value="1"/>
</dbReference>
<protein>
    <recommendedName>
        <fullName evidence="2">STAS domain-containing protein</fullName>
    </recommendedName>
</protein>
<evidence type="ECO:0000259" key="2">
    <source>
        <dbReference type="PROSITE" id="PS50801"/>
    </source>
</evidence>
<dbReference type="PROSITE" id="PS50801">
    <property type="entry name" value="STAS"/>
    <property type="match status" value="1"/>
</dbReference>
<dbReference type="SUPFAM" id="SSF52091">
    <property type="entry name" value="SpoIIaa-like"/>
    <property type="match status" value="1"/>
</dbReference>
<feature type="domain" description="STAS" evidence="2">
    <location>
        <begin position="211"/>
        <end position="300"/>
    </location>
</feature>
<dbReference type="eggNOG" id="COG1776">
    <property type="taxonomic scope" value="Bacteria"/>
</dbReference>
<evidence type="ECO:0000313" key="3">
    <source>
        <dbReference type="EMBL" id="EKU10897.1"/>
    </source>
</evidence>
<dbReference type="Pfam" id="PF01740">
    <property type="entry name" value="STAS"/>
    <property type="match status" value="1"/>
</dbReference>
<dbReference type="EMBL" id="AMZQ01000009">
    <property type="protein sequence ID" value="EKU10897.1"/>
    <property type="molecule type" value="Genomic_DNA"/>
</dbReference>
<evidence type="ECO:0000313" key="4">
    <source>
        <dbReference type="Proteomes" id="UP000011939"/>
    </source>
</evidence>
<keyword evidence="1" id="KW-1133">Transmembrane helix</keyword>
<dbReference type="InterPro" id="IPR002645">
    <property type="entry name" value="STAS_dom"/>
</dbReference>
<reference evidence="3 4" key="1">
    <citation type="journal article" date="2013" name="Genome Announc.">
        <title>Genome Sequence of Campylobacter showae UNSWCD, Isolated from a Patient with Crohn's Disease.</title>
        <authorList>
            <person name="Tay A.P."/>
            <person name="Kaakoush N.O."/>
            <person name="Deshpande N.P."/>
            <person name="Chen Z."/>
            <person name="Mitchell H."/>
            <person name="Wilkins M.R."/>
        </authorList>
    </citation>
    <scope>NUCLEOTIDE SEQUENCE [LARGE SCALE GENOMIC DNA]</scope>
    <source>
        <strain evidence="3 4">CSUNSWCD</strain>
    </source>
</reference>
<dbReference type="PATRIC" id="fig|1244083.3.peg.1643"/>
<sequence length="487" mass="55329">MDKKARITKFKYIEILKIHRSSFTKNQFSGILFHLMRLSFKDDVAIFYPSGFLDGDINKYEISESSIKYLLQKTPRHILISLKNVIYFNKVGFNLVLESVLKTAKDNSVDIGFCDYNEIKFKALKRMSKDVLNLSFFETLNVALLFWGAFESESKQIIVFNADIEQKRQIALMLSGRGYKPVIAKDEDEFNQLHKKYEYAIHLTDVKSNKKEISTTLKENVVVYEINGFIDSEFANKFAYKSFLHSLKIGFKFFVFDMKKSSLINIHGVSFLAKLAMECADSGATIAMCGLKKPSISKALLHDLEDCGILLYDTIQDFFNDDATIEGGGSVEVEKPKNITKDLIDFLPDILKVVMDTLASLSNLPVSRGGTEIANFDCDEDKFCMGSVAFYGKMNAKFILCIERYAVHKICKILLQEGSEASIAEAYADVLSVISDRIEVWLKSQKIEANFTLPHIFEEIKNEDKKNKGVLVQLDIDGMDAIFFLSK</sequence>
<dbReference type="AlphaFoldDB" id="M5IEQ3"/>
<dbReference type="Proteomes" id="UP000011939">
    <property type="component" value="Unassembled WGS sequence"/>
</dbReference>
<keyword evidence="1" id="KW-0812">Transmembrane</keyword>
<evidence type="ECO:0000256" key="1">
    <source>
        <dbReference type="SAM" id="Phobius"/>
    </source>
</evidence>
<comment type="caution">
    <text evidence="3">The sequence shown here is derived from an EMBL/GenBank/DDBJ whole genome shotgun (WGS) entry which is preliminary data.</text>
</comment>
<name>M5IEQ3_9BACT</name>
<accession>M5IEQ3</accession>
<dbReference type="InterPro" id="IPR036513">
    <property type="entry name" value="STAS_dom_sf"/>
</dbReference>
<proteinExistence type="predicted"/>
<feature type="transmembrane region" description="Helical" evidence="1">
    <location>
        <begin position="131"/>
        <end position="150"/>
    </location>
</feature>